<dbReference type="Gene3D" id="3.30.420.10">
    <property type="entry name" value="Ribonuclease H-like superfamily/Ribonuclease H"/>
    <property type="match status" value="1"/>
</dbReference>
<dbReference type="GO" id="GO:0003676">
    <property type="term" value="F:nucleic acid binding"/>
    <property type="evidence" value="ECO:0007669"/>
    <property type="project" value="InterPro"/>
</dbReference>
<accession>A0A8X6MZM9</accession>
<dbReference type="EMBL" id="BMAW01052495">
    <property type="protein sequence ID" value="GFS85990.1"/>
    <property type="molecule type" value="Genomic_DNA"/>
</dbReference>
<dbReference type="PANTHER" id="PTHR47326:SF1">
    <property type="entry name" value="HTH PSQ-TYPE DOMAIN-CONTAINING PROTEIN"/>
    <property type="match status" value="1"/>
</dbReference>
<comment type="caution">
    <text evidence="1">The sequence shown here is derived from an EMBL/GenBank/DDBJ whole genome shotgun (WGS) entry which is preliminary data.</text>
</comment>
<dbReference type="OrthoDB" id="6459705at2759"/>
<sequence>MLQCYAFLQVERCLPRVIFQQDVATPHWDFIVRVELGKTFPRCWTGYEGPIPLPPRSPDNTSLDRFSLGYFKNRVYSTPVLNIEEPKQ</sequence>
<name>A0A8X6MZM9_NEPPI</name>
<reference evidence="1" key="1">
    <citation type="submission" date="2020-08" db="EMBL/GenBank/DDBJ databases">
        <title>Multicomponent nature underlies the extraordinary mechanical properties of spider dragline silk.</title>
        <authorList>
            <person name="Kono N."/>
            <person name="Nakamura H."/>
            <person name="Mori M."/>
            <person name="Yoshida Y."/>
            <person name="Ohtoshi R."/>
            <person name="Malay A.D."/>
            <person name="Moran D.A.P."/>
            <person name="Tomita M."/>
            <person name="Numata K."/>
            <person name="Arakawa K."/>
        </authorList>
    </citation>
    <scope>NUCLEOTIDE SEQUENCE</scope>
</reference>
<dbReference type="AlphaFoldDB" id="A0A8X6MZM9"/>
<evidence type="ECO:0000313" key="2">
    <source>
        <dbReference type="Proteomes" id="UP000887013"/>
    </source>
</evidence>
<keyword evidence="2" id="KW-1185">Reference proteome</keyword>
<dbReference type="Proteomes" id="UP000887013">
    <property type="component" value="Unassembled WGS sequence"/>
</dbReference>
<dbReference type="InterPro" id="IPR036397">
    <property type="entry name" value="RNaseH_sf"/>
</dbReference>
<evidence type="ECO:0000313" key="1">
    <source>
        <dbReference type="EMBL" id="GFS85990.1"/>
    </source>
</evidence>
<proteinExistence type="predicted"/>
<protein>
    <submittedName>
        <fullName evidence="1">Uncharacterized protein</fullName>
    </submittedName>
</protein>
<organism evidence="1 2">
    <name type="scientific">Nephila pilipes</name>
    <name type="common">Giant wood spider</name>
    <name type="synonym">Nephila maculata</name>
    <dbReference type="NCBI Taxonomy" id="299642"/>
    <lineage>
        <taxon>Eukaryota</taxon>
        <taxon>Metazoa</taxon>
        <taxon>Ecdysozoa</taxon>
        <taxon>Arthropoda</taxon>
        <taxon>Chelicerata</taxon>
        <taxon>Arachnida</taxon>
        <taxon>Araneae</taxon>
        <taxon>Araneomorphae</taxon>
        <taxon>Entelegynae</taxon>
        <taxon>Araneoidea</taxon>
        <taxon>Nephilidae</taxon>
        <taxon>Nephila</taxon>
    </lineage>
</organism>
<gene>
    <name evidence="1" type="primary">AVEN_256342_1</name>
    <name evidence="1" type="ORF">NPIL_479661</name>
</gene>
<dbReference type="PANTHER" id="PTHR47326">
    <property type="entry name" value="TRANSPOSABLE ELEMENT TC3 TRANSPOSASE-LIKE PROTEIN"/>
    <property type="match status" value="1"/>
</dbReference>